<gene>
    <name evidence="2" type="ORF">HNQ55_000948</name>
</gene>
<evidence type="ECO:0000313" key="3">
    <source>
        <dbReference type="Proteomes" id="UP000537141"/>
    </source>
</evidence>
<keyword evidence="3" id="KW-1185">Reference proteome</keyword>
<accession>A0A7X0TST8</accession>
<keyword evidence="1" id="KW-0732">Signal</keyword>
<sequence length="144" mass="16567">MRQYLAILLIPLLLLLSACGNNEDEISEIENPEKVAVAFFEALYNEKNAKKAASVCSPRLARIVMHYKSPSAIARHLFNMSYDNVEIRPDDSGVKVREQFKDAAVITVYFDGYYQNDRIKEVKRLSLVQINDKWVIDKILKDPF</sequence>
<feature type="signal peptide" evidence="1">
    <location>
        <begin position="1"/>
        <end position="23"/>
    </location>
</feature>
<comment type="caution">
    <text evidence="2">The sequence shown here is derived from an EMBL/GenBank/DDBJ whole genome shotgun (WGS) entry which is preliminary data.</text>
</comment>
<protein>
    <recommendedName>
        <fullName evidence="4">DUF4878 domain-containing protein</fullName>
    </recommendedName>
</protein>
<proteinExistence type="predicted"/>
<feature type="chain" id="PRO_5030712502" description="DUF4878 domain-containing protein" evidence="1">
    <location>
        <begin position="24"/>
        <end position="144"/>
    </location>
</feature>
<evidence type="ECO:0008006" key="4">
    <source>
        <dbReference type="Google" id="ProtNLM"/>
    </source>
</evidence>
<dbReference type="EMBL" id="JACHHU010000005">
    <property type="protein sequence ID" value="MBB6542459.1"/>
    <property type="molecule type" value="Genomic_DNA"/>
</dbReference>
<dbReference type="AlphaFoldDB" id="A0A7X0TST8"/>
<name>A0A7X0TST8_9GAMM</name>
<evidence type="ECO:0000313" key="2">
    <source>
        <dbReference type="EMBL" id="MBB6542459.1"/>
    </source>
</evidence>
<dbReference type="Proteomes" id="UP000537141">
    <property type="component" value="Unassembled WGS sequence"/>
</dbReference>
<dbReference type="PROSITE" id="PS51257">
    <property type="entry name" value="PROKAR_LIPOPROTEIN"/>
    <property type="match status" value="1"/>
</dbReference>
<reference evidence="2 3" key="1">
    <citation type="submission" date="2020-08" db="EMBL/GenBank/DDBJ databases">
        <title>Genomic Encyclopedia of Type Strains, Phase IV (KMG-IV): sequencing the most valuable type-strain genomes for metagenomic binning, comparative biology and taxonomic classification.</title>
        <authorList>
            <person name="Goeker M."/>
        </authorList>
    </citation>
    <scope>NUCLEOTIDE SEQUENCE [LARGE SCALE GENOMIC DNA]</scope>
    <source>
        <strain evidence="2 3">DSM 26287</strain>
    </source>
</reference>
<dbReference type="RefSeq" id="WP_184423135.1">
    <property type="nucleotide sequence ID" value="NZ_AP027362.1"/>
</dbReference>
<organism evidence="2 3">
    <name type="scientific">Thalassotalea piscium</name>
    <dbReference type="NCBI Taxonomy" id="1230533"/>
    <lineage>
        <taxon>Bacteria</taxon>
        <taxon>Pseudomonadati</taxon>
        <taxon>Pseudomonadota</taxon>
        <taxon>Gammaproteobacteria</taxon>
        <taxon>Alteromonadales</taxon>
        <taxon>Colwelliaceae</taxon>
        <taxon>Thalassotalea</taxon>
    </lineage>
</organism>
<evidence type="ECO:0000256" key="1">
    <source>
        <dbReference type="SAM" id="SignalP"/>
    </source>
</evidence>